<reference evidence="1" key="1">
    <citation type="journal article" date="2014" name="Int. J. Syst. Evol. Microbiol.">
        <title>Complete genome sequence of Corynebacterium casei LMG S-19264T (=DSM 44701T), isolated from a smear-ripened cheese.</title>
        <authorList>
            <consortium name="US DOE Joint Genome Institute (JGI-PGF)"/>
            <person name="Walter F."/>
            <person name="Albersmeier A."/>
            <person name="Kalinowski J."/>
            <person name="Ruckert C."/>
        </authorList>
    </citation>
    <scope>NUCLEOTIDE SEQUENCE</scope>
    <source>
        <strain evidence="1">CCM 8606</strain>
    </source>
</reference>
<protein>
    <submittedName>
        <fullName evidence="1">Uncharacterized protein</fullName>
    </submittedName>
</protein>
<proteinExistence type="predicted"/>
<dbReference type="RefSeq" id="WP_188354938.1">
    <property type="nucleotide sequence ID" value="NZ_BMDH01000001.1"/>
</dbReference>
<sequence length="135" mass="15560">MWREELEGNKFLSMLFDDVALFDGMVLCGVYVVGSGQMIDVYFDIPTPVDHPPKKWQQQGFTFARVDITFDVIREFSVRLDRPYAAVDAEFYEFNNNHVRFVAHGVDADLDIASYGAFIQRIRGVRAVGDPFRVW</sequence>
<comment type="caution">
    <text evidence="1">The sequence shown here is derived from an EMBL/GenBank/DDBJ whole genome shotgun (WGS) entry which is preliminary data.</text>
</comment>
<reference evidence="1" key="2">
    <citation type="submission" date="2020-09" db="EMBL/GenBank/DDBJ databases">
        <authorList>
            <person name="Sun Q."/>
            <person name="Sedlacek I."/>
        </authorList>
    </citation>
    <scope>NUCLEOTIDE SEQUENCE</scope>
    <source>
        <strain evidence="1">CCM 8606</strain>
    </source>
</reference>
<keyword evidence="2" id="KW-1185">Reference proteome</keyword>
<dbReference type="Proteomes" id="UP000619536">
    <property type="component" value="Unassembled WGS sequence"/>
</dbReference>
<dbReference type="AlphaFoldDB" id="A0A8J3AHI9"/>
<evidence type="ECO:0000313" key="1">
    <source>
        <dbReference type="EMBL" id="GGI13904.1"/>
    </source>
</evidence>
<organism evidence="1 2">
    <name type="scientific">Galliscardovia ingluviei</name>
    <dbReference type="NCBI Taxonomy" id="1769422"/>
    <lineage>
        <taxon>Bacteria</taxon>
        <taxon>Bacillati</taxon>
        <taxon>Actinomycetota</taxon>
        <taxon>Actinomycetes</taxon>
        <taxon>Bifidobacteriales</taxon>
        <taxon>Bifidobacteriaceae</taxon>
        <taxon>Galliscardovia</taxon>
    </lineage>
</organism>
<gene>
    <name evidence="1" type="ORF">GCM10007377_08290</name>
</gene>
<name>A0A8J3AHI9_9BIFI</name>
<evidence type="ECO:0000313" key="2">
    <source>
        <dbReference type="Proteomes" id="UP000619536"/>
    </source>
</evidence>
<accession>A0A8J3AHI9</accession>
<dbReference type="EMBL" id="BMDH01000001">
    <property type="protein sequence ID" value="GGI13904.1"/>
    <property type="molecule type" value="Genomic_DNA"/>
</dbReference>